<reference evidence="2" key="1">
    <citation type="journal article" date="2019" name="bioRxiv">
        <title>The Genome of the Zebra Mussel, Dreissena polymorpha: A Resource for Invasive Species Research.</title>
        <authorList>
            <person name="McCartney M.A."/>
            <person name="Auch B."/>
            <person name="Kono T."/>
            <person name="Mallez S."/>
            <person name="Zhang Y."/>
            <person name="Obille A."/>
            <person name="Becker A."/>
            <person name="Abrahante J.E."/>
            <person name="Garbe J."/>
            <person name="Badalamenti J.P."/>
            <person name="Herman A."/>
            <person name="Mangelson H."/>
            <person name="Liachko I."/>
            <person name="Sullivan S."/>
            <person name="Sone E.D."/>
            <person name="Koren S."/>
            <person name="Silverstein K.A.T."/>
            <person name="Beckman K.B."/>
            <person name="Gohl D.M."/>
        </authorList>
    </citation>
    <scope>NUCLEOTIDE SEQUENCE</scope>
    <source>
        <strain evidence="2">Duluth1</strain>
        <tissue evidence="2">Whole animal</tissue>
    </source>
</reference>
<evidence type="ECO:0000313" key="3">
    <source>
        <dbReference type="Proteomes" id="UP000828390"/>
    </source>
</evidence>
<dbReference type="EMBL" id="JAIWYP010000009">
    <property type="protein sequence ID" value="KAH3771779.1"/>
    <property type="molecule type" value="Genomic_DNA"/>
</dbReference>
<feature type="compositionally biased region" description="Basic and acidic residues" evidence="1">
    <location>
        <begin position="35"/>
        <end position="50"/>
    </location>
</feature>
<dbReference type="AlphaFoldDB" id="A0A9D4E418"/>
<keyword evidence="3" id="KW-1185">Reference proteome</keyword>
<feature type="compositionally biased region" description="Basic and acidic residues" evidence="1">
    <location>
        <begin position="13"/>
        <end position="24"/>
    </location>
</feature>
<accession>A0A9D4E418</accession>
<organism evidence="2 3">
    <name type="scientific">Dreissena polymorpha</name>
    <name type="common">Zebra mussel</name>
    <name type="synonym">Mytilus polymorpha</name>
    <dbReference type="NCBI Taxonomy" id="45954"/>
    <lineage>
        <taxon>Eukaryota</taxon>
        <taxon>Metazoa</taxon>
        <taxon>Spiralia</taxon>
        <taxon>Lophotrochozoa</taxon>
        <taxon>Mollusca</taxon>
        <taxon>Bivalvia</taxon>
        <taxon>Autobranchia</taxon>
        <taxon>Heteroconchia</taxon>
        <taxon>Euheterodonta</taxon>
        <taxon>Imparidentia</taxon>
        <taxon>Neoheterodontei</taxon>
        <taxon>Myida</taxon>
        <taxon>Dreissenoidea</taxon>
        <taxon>Dreissenidae</taxon>
        <taxon>Dreissena</taxon>
    </lineage>
</organism>
<protein>
    <submittedName>
        <fullName evidence="2">Uncharacterized protein</fullName>
    </submittedName>
</protein>
<dbReference type="Proteomes" id="UP000828390">
    <property type="component" value="Unassembled WGS sequence"/>
</dbReference>
<proteinExistence type="predicted"/>
<name>A0A9D4E418_DREPO</name>
<evidence type="ECO:0000313" key="2">
    <source>
        <dbReference type="EMBL" id="KAH3771779.1"/>
    </source>
</evidence>
<comment type="caution">
    <text evidence="2">The sequence shown here is derived from an EMBL/GenBank/DDBJ whole genome shotgun (WGS) entry which is preliminary data.</text>
</comment>
<gene>
    <name evidence="2" type="ORF">DPMN_173108</name>
</gene>
<sequence length="50" mass="5568">MEKNKAAASSRRHSSETLAVDRSHPSQACIQYDEAISHMEPPSEKEERAA</sequence>
<reference evidence="2" key="2">
    <citation type="submission" date="2020-11" db="EMBL/GenBank/DDBJ databases">
        <authorList>
            <person name="McCartney M.A."/>
            <person name="Auch B."/>
            <person name="Kono T."/>
            <person name="Mallez S."/>
            <person name="Becker A."/>
            <person name="Gohl D.M."/>
            <person name="Silverstein K.A.T."/>
            <person name="Koren S."/>
            <person name="Bechman K.B."/>
            <person name="Herman A."/>
            <person name="Abrahante J.E."/>
            <person name="Garbe J."/>
        </authorList>
    </citation>
    <scope>NUCLEOTIDE SEQUENCE</scope>
    <source>
        <strain evidence="2">Duluth1</strain>
        <tissue evidence="2">Whole animal</tissue>
    </source>
</reference>
<feature type="region of interest" description="Disordered" evidence="1">
    <location>
        <begin position="1"/>
        <end position="50"/>
    </location>
</feature>
<evidence type="ECO:0000256" key="1">
    <source>
        <dbReference type="SAM" id="MobiDB-lite"/>
    </source>
</evidence>